<dbReference type="GO" id="GO:0035861">
    <property type="term" value="C:site of double-strand break"/>
    <property type="evidence" value="ECO:0007669"/>
    <property type="project" value="TreeGrafter"/>
</dbReference>
<dbReference type="VEuPathDB" id="MicrosporidiaDB:ECU02_1320"/>
<dbReference type="PANTHER" id="PTHR46677">
    <property type="entry name" value="SMC5-SMC6 COMPLEX LOCALIZATION FACTOR PROTEIN 1"/>
    <property type="match status" value="1"/>
</dbReference>
<dbReference type="VEuPathDB" id="MicrosporidiaDB:M970_021280"/>
<dbReference type="GO" id="GO:0005634">
    <property type="term" value="C:nucleus"/>
    <property type="evidence" value="ECO:0007669"/>
    <property type="project" value="TreeGrafter"/>
</dbReference>
<dbReference type="InterPro" id="IPR036420">
    <property type="entry name" value="BRCT_dom_sf"/>
</dbReference>
<organism evidence="2">
    <name type="scientific">Encephalitozoon cuniculi</name>
    <name type="common">Microsporidian parasite</name>
    <dbReference type="NCBI Taxonomy" id="6035"/>
    <lineage>
        <taxon>Eukaryota</taxon>
        <taxon>Fungi</taxon>
        <taxon>Fungi incertae sedis</taxon>
        <taxon>Microsporidia</taxon>
        <taxon>Unikaryonidae</taxon>
        <taxon>Encephalitozoon</taxon>
    </lineage>
</organism>
<evidence type="ECO:0000313" key="2">
    <source>
        <dbReference type="EMBL" id="AGE95528.1"/>
    </source>
</evidence>
<feature type="domain" description="BRCT" evidence="1">
    <location>
        <begin position="261"/>
        <end position="348"/>
    </location>
</feature>
<dbReference type="PANTHER" id="PTHR46677:SF1">
    <property type="entry name" value="SMC5-SMC6 COMPLEX LOCALIZATION FACTOR PROTEIN 1"/>
    <property type="match status" value="1"/>
</dbReference>
<dbReference type="Gene3D" id="3.40.50.10190">
    <property type="entry name" value="BRCT domain"/>
    <property type="match status" value="5"/>
</dbReference>
<dbReference type="SUPFAM" id="SSF52113">
    <property type="entry name" value="BRCT domain"/>
    <property type="match status" value="4"/>
</dbReference>
<dbReference type="InterPro" id="IPR001357">
    <property type="entry name" value="BRCT_dom"/>
</dbReference>
<name>M1K3S2_ENCCN</name>
<sequence length="553" mass="63746">MGFEIQSTFKANVFVCTTGISKDEKELIKSQLPKHVILEDVLSISTNYLATYKALMTEKYVQALKWNIRILHIGWLYNTDESTKKYEMAPFEGSNFTISEISDDSLVNYHCLLGASFTENLTVSTDFVVTDLKSSDKAEFCEKHGIPIITSESVFGSDYSIYRKEPHFKAIETGSGLAFDEKVFFLDTRLPKILFNRLRRLIISNGGTRVSTIDRDVDFIMTQSYGDFEKHGGKVYHYQYVFDCIETNAVLFPGPYRVYFKKSRAVLGDAVCCIDKSLEEQRVPVFNKLRALGAIVKEDVDVSCTHLIVKDRSEYRENRRTPYKVVLLPWIDQCLHLLKHVKEDKYSIGVEIPGFFLESRQNRGIKRAGAPVPRSMLFQFTGLSMSLKKKAIEKLEKLNLKYSDADRYEKCTHLIMGTVCTSEKLLSCLCNGGWVLRPDLIDRLDSTPNFDFSEYEWTVDENTPEKERKIVASIRKWRERVAATGKPAFHRWIVRLYCDDQKRKSYIRVIESGGGMVTEGDEYTHCFVSKTYKGEVPTEKRYSTDYIFSHLFR</sequence>
<gene>
    <name evidence="2" type="ORF">ECU02_1320</name>
</gene>
<dbReference type="PROSITE" id="PS50172">
    <property type="entry name" value="BRCT"/>
    <property type="match status" value="2"/>
</dbReference>
<dbReference type="InterPro" id="IPR042479">
    <property type="entry name" value="Slf1"/>
</dbReference>
<dbReference type="AlphaFoldDB" id="M1K3S2"/>
<dbReference type="VEuPathDB" id="MicrosporidiaDB:AEWD_021300"/>
<dbReference type="GO" id="GO:2000781">
    <property type="term" value="P:positive regulation of double-strand break repair"/>
    <property type="evidence" value="ECO:0007669"/>
    <property type="project" value="InterPro"/>
</dbReference>
<dbReference type="CDD" id="cd17738">
    <property type="entry name" value="BRCT_TopBP1_rpt7"/>
    <property type="match status" value="1"/>
</dbReference>
<dbReference type="VEuPathDB" id="MicrosporidiaDB:AEWQ_021270"/>
<accession>M1K3S2</accession>
<proteinExistence type="predicted"/>
<evidence type="ECO:0000259" key="1">
    <source>
        <dbReference type="PROSITE" id="PS50172"/>
    </source>
</evidence>
<feature type="domain" description="BRCT" evidence="1">
    <location>
        <begin position="174"/>
        <end position="258"/>
    </location>
</feature>
<dbReference type="Pfam" id="PF16589">
    <property type="entry name" value="BRCT_2"/>
    <property type="match status" value="1"/>
</dbReference>
<dbReference type="VEuPathDB" id="MicrosporidiaDB:AEWR_021280"/>
<dbReference type="EMBL" id="KC513608">
    <property type="protein sequence ID" value="AGE95528.1"/>
    <property type="molecule type" value="Genomic_DNA"/>
</dbReference>
<reference evidence="2" key="1">
    <citation type="journal article" date="2013" name="Eukaryot. Cell">
        <title>Extremely Reduced Levels of Heterozygosity in the Vertebrate Pathogen Encephalitozoon cuniculi.</title>
        <authorList>
            <person name="Selman M."/>
            <person name="Sak B."/>
            <person name="Kvac M."/>
            <person name="Farinelli L."/>
            <person name="Weiss L.M."/>
            <person name="Corradi N."/>
        </authorList>
    </citation>
    <scope>NUCLEOTIDE SEQUENCE</scope>
</reference>
<protein>
    <submittedName>
        <fullName evidence="2">Rad4 protein</fullName>
    </submittedName>
</protein>
<dbReference type="GO" id="GO:1990166">
    <property type="term" value="P:protein localization to site of double-strand break"/>
    <property type="evidence" value="ECO:0007669"/>
    <property type="project" value="TreeGrafter"/>
</dbReference>
<dbReference type="SMART" id="SM00292">
    <property type="entry name" value="BRCT"/>
    <property type="match status" value="3"/>
</dbReference>
<dbReference type="GO" id="GO:0006974">
    <property type="term" value="P:DNA damage response"/>
    <property type="evidence" value="ECO:0007669"/>
    <property type="project" value="TreeGrafter"/>
</dbReference>